<feature type="domain" description="Cyclic nucleotide-binding" evidence="1">
    <location>
        <begin position="1"/>
        <end position="97"/>
    </location>
</feature>
<evidence type="ECO:0000259" key="1">
    <source>
        <dbReference type="PROSITE" id="PS50042"/>
    </source>
</evidence>
<dbReference type="InterPro" id="IPR014710">
    <property type="entry name" value="RmlC-like_jellyroll"/>
</dbReference>
<dbReference type="InterPro" id="IPR050397">
    <property type="entry name" value="Env_Response_Regulators"/>
</dbReference>
<dbReference type="CDD" id="cd00038">
    <property type="entry name" value="CAP_ED"/>
    <property type="match status" value="1"/>
</dbReference>
<dbReference type="Proteomes" id="UP000509658">
    <property type="component" value="Chromosome"/>
</dbReference>
<accession>A0A6N0HT57</accession>
<keyword evidence="3" id="KW-1185">Reference proteome</keyword>
<dbReference type="PROSITE" id="PS50042">
    <property type="entry name" value="CNMP_BINDING_3"/>
    <property type="match status" value="1"/>
</dbReference>
<dbReference type="SUPFAM" id="SSF51206">
    <property type="entry name" value="cAMP-binding domain-like"/>
    <property type="match status" value="1"/>
</dbReference>
<name>A0A6N0HT57_9GAMM</name>
<dbReference type="AlphaFoldDB" id="A0A6N0HT57"/>
<sequence length="134" mass="14877">MITQQGTVANWLYILIEGQAEVVLSSEGEQRQVNIINGGEAGSFFGEMGLLTGAPRAANVIALTDVECYRLDKEAFEQVIKARPVIAEEISRTMAKRDADLSMAKNDLDRETRDRLAAAQHDELLVKIRHFFGL</sequence>
<evidence type="ECO:0000313" key="2">
    <source>
        <dbReference type="EMBL" id="QKQ25397.1"/>
    </source>
</evidence>
<reference evidence="2 3" key="1">
    <citation type="submission" date="2020-05" db="EMBL/GenBank/DDBJ databases">
        <title>Horizontal transmission and recombination maintain forever young bacterial symbiont genomes.</title>
        <authorList>
            <person name="Russell S.L."/>
            <person name="Pepper-Tunick E."/>
            <person name="Svedberg J."/>
            <person name="Byrne A."/>
            <person name="Ruelas Castillo J."/>
            <person name="Vollmers C."/>
            <person name="Beinart R.A."/>
            <person name="Corbett-Detig R."/>
        </authorList>
    </citation>
    <scope>NUCLEOTIDE SEQUENCE [LARGE SCALE GENOMIC DNA]</scope>
    <source>
        <strain evidence="2">Santa_Monica_outfall</strain>
    </source>
</reference>
<dbReference type="PANTHER" id="PTHR24567:SF74">
    <property type="entry name" value="HTH-TYPE TRANSCRIPTIONAL REGULATOR ARCR"/>
    <property type="match status" value="1"/>
</dbReference>
<organism evidence="2 3">
    <name type="scientific">Candidatus Reidiella endopervernicosa</name>
    <dbReference type="NCBI Taxonomy" id="2738883"/>
    <lineage>
        <taxon>Bacteria</taxon>
        <taxon>Pseudomonadati</taxon>
        <taxon>Pseudomonadota</taxon>
        <taxon>Gammaproteobacteria</taxon>
        <taxon>Candidatus Reidiella</taxon>
    </lineage>
</organism>
<dbReference type="GO" id="GO:0003700">
    <property type="term" value="F:DNA-binding transcription factor activity"/>
    <property type="evidence" value="ECO:0007669"/>
    <property type="project" value="TreeGrafter"/>
</dbReference>
<dbReference type="EMBL" id="CP054491">
    <property type="protein sequence ID" value="QKQ25397.1"/>
    <property type="molecule type" value="Genomic_DNA"/>
</dbReference>
<dbReference type="RefSeq" id="WP_174672704.1">
    <property type="nucleotide sequence ID" value="NZ_CP054491.1"/>
</dbReference>
<protein>
    <submittedName>
        <fullName evidence="2">Cyclic nucleotide-binding domain-containing protein</fullName>
    </submittedName>
</protein>
<proteinExistence type="predicted"/>
<dbReference type="InterPro" id="IPR000595">
    <property type="entry name" value="cNMP-bd_dom"/>
</dbReference>
<dbReference type="KEGG" id="rev:HUE57_03140"/>
<dbReference type="Pfam" id="PF00027">
    <property type="entry name" value="cNMP_binding"/>
    <property type="match status" value="1"/>
</dbReference>
<dbReference type="GO" id="GO:0005829">
    <property type="term" value="C:cytosol"/>
    <property type="evidence" value="ECO:0007669"/>
    <property type="project" value="TreeGrafter"/>
</dbReference>
<dbReference type="InterPro" id="IPR018488">
    <property type="entry name" value="cNMP-bd_CS"/>
</dbReference>
<dbReference type="PANTHER" id="PTHR24567">
    <property type="entry name" value="CRP FAMILY TRANSCRIPTIONAL REGULATORY PROTEIN"/>
    <property type="match status" value="1"/>
</dbReference>
<gene>
    <name evidence="2" type="ORF">HUE57_03140</name>
</gene>
<dbReference type="InterPro" id="IPR018490">
    <property type="entry name" value="cNMP-bd_dom_sf"/>
</dbReference>
<dbReference type="PROSITE" id="PS00889">
    <property type="entry name" value="CNMP_BINDING_2"/>
    <property type="match status" value="1"/>
</dbReference>
<dbReference type="PRINTS" id="PR00103">
    <property type="entry name" value="CAMPKINASE"/>
</dbReference>
<evidence type="ECO:0000313" key="3">
    <source>
        <dbReference type="Proteomes" id="UP000509658"/>
    </source>
</evidence>
<dbReference type="Gene3D" id="2.60.120.10">
    <property type="entry name" value="Jelly Rolls"/>
    <property type="match status" value="1"/>
</dbReference>